<dbReference type="EMBL" id="JAAGNN010000023">
    <property type="protein sequence ID" value="KAF4073771.1"/>
    <property type="molecule type" value="Genomic_DNA"/>
</dbReference>
<proteinExistence type="predicted"/>
<accession>A0A7J5ZV11</accession>
<evidence type="ECO:0000313" key="2">
    <source>
        <dbReference type="Proteomes" id="UP000593565"/>
    </source>
</evidence>
<gene>
    <name evidence="1" type="ORF">AMELA_G00247080</name>
</gene>
<keyword evidence="2" id="KW-1185">Reference proteome</keyword>
<dbReference type="Proteomes" id="UP000593565">
    <property type="component" value="Unassembled WGS sequence"/>
</dbReference>
<comment type="caution">
    <text evidence="1">The sequence shown here is derived from an EMBL/GenBank/DDBJ whole genome shotgun (WGS) entry which is preliminary data.</text>
</comment>
<name>A0A7J5ZV11_AMEME</name>
<dbReference type="AlphaFoldDB" id="A0A7J5ZV11"/>
<evidence type="ECO:0000313" key="1">
    <source>
        <dbReference type="EMBL" id="KAF4073771.1"/>
    </source>
</evidence>
<organism evidence="1 2">
    <name type="scientific">Ameiurus melas</name>
    <name type="common">Black bullhead</name>
    <name type="synonym">Silurus melas</name>
    <dbReference type="NCBI Taxonomy" id="219545"/>
    <lineage>
        <taxon>Eukaryota</taxon>
        <taxon>Metazoa</taxon>
        <taxon>Chordata</taxon>
        <taxon>Craniata</taxon>
        <taxon>Vertebrata</taxon>
        <taxon>Euteleostomi</taxon>
        <taxon>Actinopterygii</taxon>
        <taxon>Neopterygii</taxon>
        <taxon>Teleostei</taxon>
        <taxon>Ostariophysi</taxon>
        <taxon>Siluriformes</taxon>
        <taxon>Ictaluridae</taxon>
        <taxon>Ameiurus</taxon>
    </lineage>
</organism>
<protein>
    <submittedName>
        <fullName evidence="1">Uncharacterized protein</fullName>
    </submittedName>
</protein>
<reference evidence="1 2" key="1">
    <citation type="submission" date="2020-02" db="EMBL/GenBank/DDBJ databases">
        <title>A chromosome-scale genome assembly of the black bullhead catfish (Ameiurus melas).</title>
        <authorList>
            <person name="Wen M."/>
            <person name="Zham M."/>
            <person name="Cabau C."/>
            <person name="Klopp C."/>
            <person name="Donnadieu C."/>
            <person name="Roques C."/>
            <person name="Bouchez O."/>
            <person name="Lampietro C."/>
            <person name="Jouanno E."/>
            <person name="Herpin A."/>
            <person name="Louis A."/>
            <person name="Berthelot C."/>
            <person name="Parey E."/>
            <person name="Roest-Crollius H."/>
            <person name="Braasch I."/>
            <person name="Postlethwait J."/>
            <person name="Robinson-Rechavi M."/>
            <person name="Echchiki A."/>
            <person name="Begum T."/>
            <person name="Montfort J."/>
            <person name="Schartl M."/>
            <person name="Bobe J."/>
            <person name="Guiguen Y."/>
        </authorList>
    </citation>
    <scope>NUCLEOTIDE SEQUENCE [LARGE SCALE GENOMIC DNA]</scope>
    <source>
        <strain evidence="1">M_S1</strain>
        <tissue evidence="1">Blood</tissue>
    </source>
</reference>
<sequence>MLDADLQRSSTSTLSCFPAAVDGNREESTALQLTENIPLAGRLEVHLFGVALVSALRFSGEPVKADTALGSSFPPEAPECHLALRLVVLLHNFITSFVFFAQRSQNEAGLWVVKHGS</sequence>